<dbReference type="InterPro" id="IPR036514">
    <property type="entry name" value="SGNH_hydro_sf"/>
</dbReference>
<dbReference type="InterPro" id="IPR037461">
    <property type="entry name" value="CtCE2-like_dom"/>
</dbReference>
<dbReference type="EMBL" id="JAXAFO010000008">
    <property type="protein sequence ID" value="MDX6848941.1"/>
    <property type="molecule type" value="Genomic_DNA"/>
</dbReference>
<feature type="domain" description="SGNH hydrolase-type esterase" evidence="2">
    <location>
        <begin position="148"/>
        <end position="327"/>
    </location>
</feature>
<feature type="signal peptide" evidence="1">
    <location>
        <begin position="1"/>
        <end position="26"/>
    </location>
</feature>
<dbReference type="Pfam" id="PF17996">
    <property type="entry name" value="CE2_N"/>
    <property type="match status" value="1"/>
</dbReference>
<dbReference type="Gene3D" id="2.60.120.260">
    <property type="entry name" value="Galactose-binding domain-like"/>
    <property type="match status" value="1"/>
</dbReference>
<evidence type="ECO:0000259" key="3">
    <source>
        <dbReference type="Pfam" id="PF17996"/>
    </source>
</evidence>
<gene>
    <name evidence="4" type="ORF">SCD92_06180</name>
</gene>
<evidence type="ECO:0000313" key="5">
    <source>
        <dbReference type="Proteomes" id="UP001273505"/>
    </source>
</evidence>
<organism evidence="4 5">
    <name type="scientific">Gilvimarinus gilvus</name>
    <dbReference type="NCBI Taxonomy" id="3058038"/>
    <lineage>
        <taxon>Bacteria</taxon>
        <taxon>Pseudomonadati</taxon>
        <taxon>Pseudomonadota</taxon>
        <taxon>Gammaproteobacteria</taxon>
        <taxon>Cellvibrionales</taxon>
        <taxon>Cellvibrionaceae</taxon>
        <taxon>Gilvimarinus</taxon>
    </lineage>
</organism>
<accession>A0ABU4RVN4</accession>
<dbReference type="InterPro" id="IPR040794">
    <property type="entry name" value="CE2_N"/>
</dbReference>
<reference evidence="4 5" key="1">
    <citation type="submission" date="2023-11" db="EMBL/GenBank/DDBJ databases">
        <title>Gilvimarinus fulvus sp. nov., isolated from the surface of Kelp.</title>
        <authorList>
            <person name="Sun Y.Y."/>
            <person name="Gong Y."/>
            <person name="Du Z.J."/>
        </authorList>
    </citation>
    <scope>NUCLEOTIDE SEQUENCE [LARGE SCALE GENOMIC DNA]</scope>
    <source>
        <strain evidence="4 5">SDUM040013</strain>
    </source>
</reference>
<keyword evidence="1" id="KW-0732">Signal</keyword>
<evidence type="ECO:0000313" key="4">
    <source>
        <dbReference type="EMBL" id="MDX6848941.1"/>
    </source>
</evidence>
<comment type="caution">
    <text evidence="4">The sequence shown here is derived from an EMBL/GenBank/DDBJ whole genome shotgun (WGS) entry which is preliminary data.</text>
</comment>
<evidence type="ECO:0000256" key="1">
    <source>
        <dbReference type="SAM" id="SignalP"/>
    </source>
</evidence>
<dbReference type="RefSeq" id="WP_302723435.1">
    <property type="nucleotide sequence ID" value="NZ_JAULRU010000617.1"/>
</dbReference>
<name>A0ABU4RVN4_9GAMM</name>
<proteinExistence type="predicted"/>
<evidence type="ECO:0000259" key="2">
    <source>
        <dbReference type="Pfam" id="PF13472"/>
    </source>
</evidence>
<protein>
    <submittedName>
        <fullName evidence="4">GDSL-type esterase/lipase family protein</fullName>
    </submittedName>
</protein>
<sequence length="348" mass="38055">MLRVLIKIKMFSLVLVMLLVGSAAWATDDFAKLRMMGRFEVTPSQKASFTWPGSTIEFNFYGTEASIEMSSEQRVRFQLTLDGLSRDLWLEPGTRLIQLAQGLPLTEHTVRLTRLAESFSGVTALQGLPEVDGRLLAPPPASGRRLLVIGDSITAGYGVEGESKDCSYSQDTSNPTQAYAGLAAAELAADIHTIAWSGIGVWRSYGEEVPSAPTIGERRRLTLADNFSTIWPVAKYQPDAVVVTIGTNDFWQGSAPGYQAGMQALVDALQKDYVGAPIYLVASPMLSGEVRTDQISQLQALADEQIQVLDLGRIEADDGFGCDWHPNVVTNQRMANNLVAKLKQDLQW</sequence>
<feature type="domain" description="Carbohydrate esterase 2 N-terminal" evidence="3">
    <location>
        <begin position="35"/>
        <end position="139"/>
    </location>
</feature>
<feature type="chain" id="PRO_5045846889" evidence="1">
    <location>
        <begin position="27"/>
        <end position="348"/>
    </location>
</feature>
<dbReference type="InterPro" id="IPR013830">
    <property type="entry name" value="SGNH_hydro"/>
</dbReference>
<keyword evidence="5" id="KW-1185">Reference proteome</keyword>
<dbReference type="CDD" id="cd01831">
    <property type="entry name" value="Endoglucanase_E_like"/>
    <property type="match status" value="1"/>
</dbReference>
<dbReference type="PANTHER" id="PTHR37834">
    <property type="entry name" value="GDSL-LIKE LIPASE/ACYLHYDROLASE DOMAIN PROTEIN (AFU_ORTHOLOGUE AFUA_2G00620)"/>
    <property type="match status" value="1"/>
</dbReference>
<dbReference type="Pfam" id="PF13472">
    <property type="entry name" value="Lipase_GDSL_2"/>
    <property type="match status" value="1"/>
</dbReference>
<dbReference type="PANTHER" id="PTHR37834:SF2">
    <property type="entry name" value="ESTERASE, SGNH HYDROLASE-TYPE"/>
    <property type="match status" value="1"/>
</dbReference>
<dbReference type="Proteomes" id="UP001273505">
    <property type="component" value="Unassembled WGS sequence"/>
</dbReference>
<dbReference type="InterPro" id="IPR052762">
    <property type="entry name" value="PCW_deacetylase/CE"/>
</dbReference>
<dbReference type="SUPFAM" id="SSF52266">
    <property type="entry name" value="SGNH hydrolase"/>
    <property type="match status" value="1"/>
</dbReference>
<dbReference type="Gene3D" id="3.40.50.1110">
    <property type="entry name" value="SGNH hydrolase"/>
    <property type="match status" value="1"/>
</dbReference>